<feature type="domain" description="ABC transporter" evidence="5">
    <location>
        <begin position="4"/>
        <end position="251"/>
    </location>
</feature>
<dbReference type="PANTHER" id="PTHR45772:SF7">
    <property type="entry name" value="AMINO ACID ABC TRANSPORTER ATP-BINDING PROTEIN"/>
    <property type="match status" value="1"/>
</dbReference>
<dbReference type="Pfam" id="PF12399">
    <property type="entry name" value="BCA_ABC_TP_C"/>
    <property type="match status" value="1"/>
</dbReference>
<evidence type="ECO:0000259" key="5">
    <source>
        <dbReference type="PROSITE" id="PS50893"/>
    </source>
</evidence>
<dbReference type="GO" id="GO:0005886">
    <property type="term" value="C:plasma membrane"/>
    <property type="evidence" value="ECO:0007669"/>
    <property type="project" value="TreeGrafter"/>
</dbReference>
<comment type="caution">
    <text evidence="6">The sequence shown here is derived from an EMBL/GenBank/DDBJ whole genome shotgun (WGS) entry which is preliminary data.</text>
</comment>
<evidence type="ECO:0000256" key="1">
    <source>
        <dbReference type="ARBA" id="ARBA00022448"/>
    </source>
</evidence>
<dbReference type="AlphaFoldDB" id="A0A660CD72"/>
<dbReference type="FunFam" id="3.40.50.300:FF:000421">
    <property type="entry name" value="Branched-chain amino acid ABC transporter ATP-binding protein"/>
    <property type="match status" value="1"/>
</dbReference>
<dbReference type="GO" id="GO:0042941">
    <property type="term" value="P:D-alanine transmembrane transport"/>
    <property type="evidence" value="ECO:0007669"/>
    <property type="project" value="TreeGrafter"/>
</dbReference>
<keyword evidence="1" id="KW-0813">Transport</keyword>
<name>A0A660CD72_9PSEU</name>
<dbReference type="RefSeq" id="WP_084705783.1">
    <property type="nucleotide sequence ID" value="NZ_JOIJ01000006.1"/>
</dbReference>
<dbReference type="OrthoDB" id="8724465at2"/>
<evidence type="ECO:0000256" key="4">
    <source>
        <dbReference type="SAM" id="MobiDB-lite"/>
    </source>
</evidence>
<dbReference type="PROSITE" id="PS50893">
    <property type="entry name" value="ABC_TRANSPORTER_2"/>
    <property type="match status" value="1"/>
</dbReference>
<reference evidence="6 7" key="1">
    <citation type="submission" date="2019-07" db="EMBL/GenBank/DDBJ databases">
        <title>R&amp;d 2014.</title>
        <authorList>
            <person name="Klenk H.-P."/>
        </authorList>
    </citation>
    <scope>NUCLEOTIDE SEQUENCE [LARGE SCALE GENOMIC DNA]</scope>
    <source>
        <strain evidence="6 7">DSM 43194</strain>
    </source>
</reference>
<evidence type="ECO:0000256" key="3">
    <source>
        <dbReference type="ARBA" id="ARBA00022840"/>
    </source>
</evidence>
<dbReference type="GO" id="GO:0015808">
    <property type="term" value="P:L-alanine transport"/>
    <property type="evidence" value="ECO:0007669"/>
    <property type="project" value="TreeGrafter"/>
</dbReference>
<evidence type="ECO:0000313" key="7">
    <source>
        <dbReference type="Proteomes" id="UP000317303"/>
    </source>
</evidence>
<dbReference type="InterPro" id="IPR003593">
    <property type="entry name" value="AAA+_ATPase"/>
</dbReference>
<dbReference type="InterPro" id="IPR003439">
    <property type="entry name" value="ABC_transporter-like_ATP-bd"/>
</dbReference>
<dbReference type="EMBL" id="VLJV01000001">
    <property type="protein sequence ID" value="TWH18815.1"/>
    <property type="molecule type" value="Genomic_DNA"/>
</dbReference>
<evidence type="ECO:0000256" key="2">
    <source>
        <dbReference type="ARBA" id="ARBA00022741"/>
    </source>
</evidence>
<feature type="compositionally biased region" description="Basic and acidic residues" evidence="4">
    <location>
        <begin position="251"/>
        <end position="261"/>
    </location>
</feature>
<gene>
    <name evidence="6" type="ORF">JD82_00636</name>
</gene>
<dbReference type="GO" id="GO:1903806">
    <property type="term" value="P:L-isoleucine import across plasma membrane"/>
    <property type="evidence" value="ECO:0007669"/>
    <property type="project" value="TreeGrafter"/>
</dbReference>
<dbReference type="InterPro" id="IPR032823">
    <property type="entry name" value="BCA_ABC_TP_C"/>
</dbReference>
<dbReference type="Proteomes" id="UP000317303">
    <property type="component" value="Unassembled WGS sequence"/>
</dbReference>
<dbReference type="GO" id="GO:0015188">
    <property type="term" value="F:L-isoleucine transmembrane transporter activity"/>
    <property type="evidence" value="ECO:0007669"/>
    <property type="project" value="TreeGrafter"/>
</dbReference>
<dbReference type="GO" id="GO:0005304">
    <property type="term" value="F:L-valine transmembrane transporter activity"/>
    <property type="evidence" value="ECO:0007669"/>
    <property type="project" value="TreeGrafter"/>
</dbReference>
<feature type="region of interest" description="Disordered" evidence="4">
    <location>
        <begin position="249"/>
        <end position="297"/>
    </location>
</feature>
<dbReference type="SUPFAM" id="SSF52540">
    <property type="entry name" value="P-loop containing nucleoside triphosphate hydrolases"/>
    <property type="match status" value="1"/>
</dbReference>
<dbReference type="PANTHER" id="PTHR45772">
    <property type="entry name" value="CONSERVED COMPONENT OF ABC TRANSPORTER FOR NATURAL AMINO ACIDS-RELATED"/>
    <property type="match status" value="1"/>
</dbReference>
<keyword evidence="7" id="KW-1185">Reference proteome</keyword>
<organism evidence="6 7">
    <name type="scientific">Prauserella rugosa</name>
    <dbReference type="NCBI Taxonomy" id="43354"/>
    <lineage>
        <taxon>Bacteria</taxon>
        <taxon>Bacillati</taxon>
        <taxon>Actinomycetota</taxon>
        <taxon>Actinomycetes</taxon>
        <taxon>Pseudonocardiales</taxon>
        <taxon>Pseudonocardiaceae</taxon>
        <taxon>Prauserella</taxon>
    </lineage>
</organism>
<protein>
    <submittedName>
        <fullName evidence="6">Amino acid/amide ABC transporter ATP-binding protein 1 (HAAT family)</fullName>
    </submittedName>
</protein>
<dbReference type="GO" id="GO:0015192">
    <property type="term" value="F:L-phenylalanine transmembrane transporter activity"/>
    <property type="evidence" value="ECO:0007669"/>
    <property type="project" value="TreeGrafter"/>
</dbReference>
<accession>A0A660CD72</accession>
<keyword evidence="3 6" id="KW-0067">ATP-binding</keyword>
<proteinExistence type="predicted"/>
<dbReference type="InterPro" id="IPR051120">
    <property type="entry name" value="ABC_AA/LPS_Transport"/>
</dbReference>
<dbReference type="Pfam" id="PF00005">
    <property type="entry name" value="ABC_tran"/>
    <property type="match status" value="1"/>
</dbReference>
<dbReference type="CDD" id="cd03219">
    <property type="entry name" value="ABC_Mj1267_LivG_branched"/>
    <property type="match status" value="1"/>
</dbReference>
<dbReference type="Gene3D" id="3.40.50.300">
    <property type="entry name" value="P-loop containing nucleotide triphosphate hydrolases"/>
    <property type="match status" value="1"/>
</dbReference>
<dbReference type="InterPro" id="IPR027417">
    <property type="entry name" value="P-loop_NTPase"/>
</dbReference>
<dbReference type="GO" id="GO:1903805">
    <property type="term" value="P:L-valine import across plasma membrane"/>
    <property type="evidence" value="ECO:0007669"/>
    <property type="project" value="TreeGrafter"/>
</dbReference>
<evidence type="ECO:0000313" key="6">
    <source>
        <dbReference type="EMBL" id="TWH18815.1"/>
    </source>
</evidence>
<sequence length="297" mass="32061">MTLLEARGLGKHFGGLHAVQDVDLDVHPGHVTAIIGPNGAGKSTLFNLLAGFYRPTSGTVRMDGRDITGMSPHRIVAHGIARTFQTTSLFGDATVLDNVLSGRIVRSRSTVVDAVLHTPRHRREERTNLDKAMEVLEFTGLTEYRNDLAARVPQEAQKRVSIALALATEPQLLLLDEPAAGLTEEETEGFARLIRRIVDRGVTVCLVEHRMSMVMSLADHILVLDHGREIASGTPDAVRTDPQVIEAYLGTHHDDGPDHNADSNSADHNSADHNGADKNTTGRDVAGRGAEKGGNTC</sequence>
<keyword evidence="2" id="KW-0547">Nucleotide-binding</keyword>
<dbReference type="GO" id="GO:0016887">
    <property type="term" value="F:ATP hydrolysis activity"/>
    <property type="evidence" value="ECO:0007669"/>
    <property type="project" value="InterPro"/>
</dbReference>
<dbReference type="GO" id="GO:0005524">
    <property type="term" value="F:ATP binding"/>
    <property type="evidence" value="ECO:0007669"/>
    <property type="project" value="UniProtKB-KW"/>
</dbReference>
<dbReference type="SMART" id="SM00382">
    <property type="entry name" value="AAA"/>
    <property type="match status" value="1"/>
</dbReference>